<dbReference type="InParanoid" id="A0A194XM99"/>
<dbReference type="GeneID" id="28827945"/>
<sequence length="278" mass="31246">MATHTFTCFPLLPPEIRHSIVNILSIPISSSGSAMPVSGLFSPLPNSAYVALNFHLETQINCLQWAEASNVPRNLDIRCSEQEGRYGYENREAISCRWYKSTQRPPSVLSVNRESRSIAVKYYELSFGEVSRLLPTTKATIQAPATIWYNRNADRLCPMGDFSDPGAKELWFSNGAPPSCALNVIDLYPILDSLLTCAQGFAYSSDLFLYWTPFHSSDIQHRGQFNFSAMVEEQADALTWQILLHSKDEIVKQSKDMFPDRPQPKISFGALIEDTVPL</sequence>
<name>A0A194XM99_MOLSC</name>
<evidence type="ECO:0000259" key="1">
    <source>
        <dbReference type="Pfam" id="PF20150"/>
    </source>
</evidence>
<dbReference type="EMBL" id="KQ947408">
    <property type="protein sequence ID" value="KUJ21375.1"/>
    <property type="molecule type" value="Genomic_DNA"/>
</dbReference>
<gene>
    <name evidence="2" type="ORF">LY89DRAFT_715572</name>
</gene>
<dbReference type="KEGG" id="psco:LY89DRAFT_715572"/>
<dbReference type="Pfam" id="PF20150">
    <property type="entry name" value="2EXR"/>
    <property type="match status" value="1"/>
</dbReference>
<dbReference type="Proteomes" id="UP000070700">
    <property type="component" value="Unassembled WGS sequence"/>
</dbReference>
<dbReference type="AlphaFoldDB" id="A0A194XM99"/>
<keyword evidence="3" id="KW-1185">Reference proteome</keyword>
<feature type="domain" description="2EXR" evidence="1">
    <location>
        <begin position="65"/>
        <end position="156"/>
    </location>
</feature>
<accession>A0A194XM99</accession>
<proteinExistence type="predicted"/>
<evidence type="ECO:0000313" key="2">
    <source>
        <dbReference type="EMBL" id="KUJ21375.1"/>
    </source>
</evidence>
<dbReference type="RefSeq" id="XP_018075730.1">
    <property type="nucleotide sequence ID" value="XM_018218219.1"/>
</dbReference>
<protein>
    <recommendedName>
        <fullName evidence="1">2EXR domain-containing protein</fullName>
    </recommendedName>
</protein>
<evidence type="ECO:0000313" key="3">
    <source>
        <dbReference type="Proteomes" id="UP000070700"/>
    </source>
</evidence>
<organism evidence="2 3">
    <name type="scientific">Mollisia scopiformis</name>
    <name type="common">Conifer needle endophyte fungus</name>
    <name type="synonym">Phialocephala scopiformis</name>
    <dbReference type="NCBI Taxonomy" id="149040"/>
    <lineage>
        <taxon>Eukaryota</taxon>
        <taxon>Fungi</taxon>
        <taxon>Dikarya</taxon>
        <taxon>Ascomycota</taxon>
        <taxon>Pezizomycotina</taxon>
        <taxon>Leotiomycetes</taxon>
        <taxon>Helotiales</taxon>
        <taxon>Mollisiaceae</taxon>
        <taxon>Mollisia</taxon>
    </lineage>
</organism>
<reference evidence="2 3" key="1">
    <citation type="submission" date="2015-10" db="EMBL/GenBank/DDBJ databases">
        <title>Full genome of DAOMC 229536 Phialocephala scopiformis, a fungal endophyte of spruce producing the potent anti-insectan compound rugulosin.</title>
        <authorList>
            <consortium name="DOE Joint Genome Institute"/>
            <person name="Walker A.K."/>
            <person name="Frasz S.L."/>
            <person name="Seifert K.A."/>
            <person name="Miller J.D."/>
            <person name="Mondo S.J."/>
            <person name="Labutti K."/>
            <person name="Lipzen A."/>
            <person name="Dockter R."/>
            <person name="Kennedy M."/>
            <person name="Grigoriev I.V."/>
            <person name="Spatafora J.W."/>
        </authorList>
    </citation>
    <scope>NUCLEOTIDE SEQUENCE [LARGE SCALE GENOMIC DNA]</scope>
    <source>
        <strain evidence="2 3">CBS 120377</strain>
    </source>
</reference>
<dbReference type="InterPro" id="IPR045518">
    <property type="entry name" value="2EXR"/>
</dbReference>
<dbReference type="OrthoDB" id="3540486at2759"/>